<sequence>MATAPRQVPKTYPAGTGRPTERKLTDEKVVRTVNVSGTVWDAGKKRAGQDEVSISHAVGLFLEAYAAGLLDLDTITAQLDALAAGEDPAAVPPGAGAWTEEAPPAFPHPSWSSGDGVPRALDILDAEDRP</sequence>
<geneLocation type="plasmid" evidence="2 3">
    <name>pshk1</name>
</geneLocation>
<dbReference type="EMBL" id="CP102517">
    <property type="protein sequence ID" value="UUY52793.1"/>
    <property type="molecule type" value="Genomic_DNA"/>
</dbReference>
<evidence type="ECO:0000313" key="2">
    <source>
        <dbReference type="EMBL" id="UUY52793.1"/>
    </source>
</evidence>
<evidence type="ECO:0000313" key="3">
    <source>
        <dbReference type="Proteomes" id="UP001057738"/>
    </source>
</evidence>
<accession>A0ABY5QAC9</accession>
<proteinExistence type="predicted"/>
<dbReference type="GeneID" id="95579073"/>
<keyword evidence="3" id="KW-1185">Reference proteome</keyword>
<keyword evidence="2" id="KW-0614">Plasmid</keyword>
<evidence type="ECO:0000256" key="1">
    <source>
        <dbReference type="SAM" id="MobiDB-lite"/>
    </source>
</evidence>
<feature type="region of interest" description="Disordered" evidence="1">
    <location>
        <begin position="88"/>
        <end position="130"/>
    </location>
</feature>
<organism evidence="2 3">
    <name type="scientific">Streptomyces yangpuensis</name>
    <dbReference type="NCBI Taxonomy" id="1648182"/>
    <lineage>
        <taxon>Bacteria</taxon>
        <taxon>Bacillati</taxon>
        <taxon>Actinomycetota</taxon>
        <taxon>Actinomycetes</taxon>
        <taxon>Kitasatosporales</taxon>
        <taxon>Streptomycetaceae</taxon>
        <taxon>Streptomyces</taxon>
    </lineage>
</organism>
<feature type="region of interest" description="Disordered" evidence="1">
    <location>
        <begin position="1"/>
        <end position="25"/>
    </location>
</feature>
<dbReference type="Proteomes" id="UP001057738">
    <property type="component" value="Plasmid pshk1"/>
</dbReference>
<reference evidence="2" key="1">
    <citation type="submission" date="2022-08" db="EMBL/GenBank/DDBJ databases">
        <authorList>
            <person name="Tian L."/>
        </authorList>
    </citation>
    <scope>NUCLEOTIDE SEQUENCE</scope>
    <source>
        <strain evidence="2">CM253</strain>
        <plasmid evidence="2">pshk1</plasmid>
    </source>
</reference>
<gene>
    <name evidence="2" type="ORF">NRK68_36675</name>
</gene>
<name>A0ABY5QAC9_9ACTN</name>
<protein>
    <submittedName>
        <fullName evidence="2">Uncharacterized protein</fullName>
    </submittedName>
</protein>
<dbReference type="RefSeq" id="WP_257858490.1">
    <property type="nucleotide sequence ID" value="NZ_CP102517.1"/>
</dbReference>